<dbReference type="CDD" id="cd10147">
    <property type="entry name" value="Wzt_C-like"/>
    <property type="match status" value="1"/>
</dbReference>
<evidence type="ECO:0000256" key="4">
    <source>
        <dbReference type="ARBA" id="ARBA00022840"/>
    </source>
</evidence>
<protein>
    <submittedName>
        <fullName evidence="6">Lipopolysaccharide transport system ATP-binding protein</fullName>
    </submittedName>
</protein>
<dbReference type="AlphaFoldDB" id="A0AAD1YMC3"/>
<reference evidence="6" key="1">
    <citation type="submission" date="2022-10" db="EMBL/GenBank/DDBJ databases">
        <authorList>
            <person name="Aires J."/>
            <person name="Mesa V."/>
        </authorList>
    </citation>
    <scope>NUCLEOTIDE SEQUENCE</scope>
    <source>
        <strain evidence="6">Clostridium neonatale JD116</strain>
    </source>
</reference>
<comment type="caution">
    <text evidence="6">The sequence shown here is derived from an EMBL/GenBank/DDBJ whole genome shotgun (WGS) entry which is preliminary data.</text>
</comment>
<dbReference type="InterPro" id="IPR003439">
    <property type="entry name" value="ABC_transporter-like_ATP-bd"/>
</dbReference>
<dbReference type="SUPFAM" id="SSF52540">
    <property type="entry name" value="P-loop containing nucleoside triphosphate hydrolases"/>
    <property type="match status" value="1"/>
</dbReference>
<sequence>MSIIAIEFKNITKHFNIYINKTHSLKEKIINSILKKNKLEVNEYCVLKNASFKILKGETVGIIGENGTGKSTTLKIVSNILTPDSGQMKVNGKVSALLEIGAGFQPDLTGKENVYLYGSILGMKKNEIEKKYDEIVKFSELSNFMDTPVKNYSSGMYMRLAFSVAINVNPDILVIDEVLAVGDENFQKKCLAKILEFKKMGKTILFVSHDMGMIRKICDRVFYIKKGGELIDGTPAKMVALYLKNLYYKYSENDLTKEVNVNSNHEEDVNIKDIHIHESAEFIEANRYGNMDLEIVKVYFSHKNGVITNVFRTFDDIKVNIEYKMNKKIETAVIGMSIQTEEGWEIAGNNCKENGVIVTDIQEYNYSSFVINRNPFVGGKYYMTMVLYDEDCIVPFDVRHKHYWFYIDEEKVHNGKFILDCNWNI</sequence>
<comment type="similarity">
    <text evidence="1">Belongs to the ABC transporter superfamily.</text>
</comment>
<dbReference type="Gene3D" id="3.40.50.300">
    <property type="entry name" value="P-loop containing nucleotide triphosphate hydrolases"/>
    <property type="match status" value="1"/>
</dbReference>
<evidence type="ECO:0000256" key="1">
    <source>
        <dbReference type="ARBA" id="ARBA00005417"/>
    </source>
</evidence>
<keyword evidence="2" id="KW-0813">Transport</keyword>
<dbReference type="InterPro" id="IPR027417">
    <property type="entry name" value="P-loop_NTPase"/>
</dbReference>
<evidence type="ECO:0000259" key="5">
    <source>
        <dbReference type="PROSITE" id="PS50893"/>
    </source>
</evidence>
<keyword evidence="4 6" id="KW-0067">ATP-binding</keyword>
<name>A0AAD1YMC3_9CLOT</name>
<dbReference type="SMART" id="SM00382">
    <property type="entry name" value="AAA"/>
    <property type="match status" value="1"/>
</dbReference>
<evidence type="ECO:0000256" key="3">
    <source>
        <dbReference type="ARBA" id="ARBA00022741"/>
    </source>
</evidence>
<dbReference type="GO" id="GO:0140359">
    <property type="term" value="F:ABC-type transporter activity"/>
    <property type="evidence" value="ECO:0007669"/>
    <property type="project" value="InterPro"/>
</dbReference>
<dbReference type="PROSITE" id="PS50893">
    <property type="entry name" value="ABC_TRANSPORTER_2"/>
    <property type="match status" value="1"/>
</dbReference>
<dbReference type="CDD" id="cd03220">
    <property type="entry name" value="ABC_KpsT_Wzt"/>
    <property type="match status" value="1"/>
</dbReference>
<dbReference type="PANTHER" id="PTHR46743">
    <property type="entry name" value="TEICHOIC ACIDS EXPORT ATP-BINDING PROTEIN TAGH"/>
    <property type="match status" value="1"/>
</dbReference>
<dbReference type="GO" id="GO:0016020">
    <property type="term" value="C:membrane"/>
    <property type="evidence" value="ECO:0007669"/>
    <property type="project" value="InterPro"/>
</dbReference>
<dbReference type="RefSeq" id="WP_317049698.1">
    <property type="nucleotide sequence ID" value="NZ_CAMRXC010000229.1"/>
</dbReference>
<keyword evidence="3" id="KW-0547">Nucleotide-binding</keyword>
<evidence type="ECO:0000256" key="2">
    <source>
        <dbReference type="ARBA" id="ARBA00022448"/>
    </source>
</evidence>
<dbReference type="InterPro" id="IPR029439">
    <property type="entry name" value="Wzt_C"/>
</dbReference>
<accession>A0AAD1YMC3</accession>
<dbReference type="InterPro" id="IPR050683">
    <property type="entry name" value="Bact_Polysacc_Export_ATP-bd"/>
</dbReference>
<evidence type="ECO:0000313" key="7">
    <source>
        <dbReference type="Proteomes" id="UP001189143"/>
    </source>
</evidence>
<dbReference type="EMBL" id="CAMTCP010000303">
    <property type="protein sequence ID" value="CAI3699721.1"/>
    <property type="molecule type" value="Genomic_DNA"/>
</dbReference>
<dbReference type="GO" id="GO:0005524">
    <property type="term" value="F:ATP binding"/>
    <property type="evidence" value="ECO:0007669"/>
    <property type="project" value="UniProtKB-KW"/>
</dbReference>
<gene>
    <name evidence="6" type="ORF">CNEO2_90007</name>
</gene>
<dbReference type="Pfam" id="PF00005">
    <property type="entry name" value="ABC_tran"/>
    <property type="match status" value="1"/>
</dbReference>
<dbReference type="Proteomes" id="UP001189143">
    <property type="component" value="Unassembled WGS sequence"/>
</dbReference>
<dbReference type="GO" id="GO:0016887">
    <property type="term" value="F:ATP hydrolysis activity"/>
    <property type="evidence" value="ECO:0007669"/>
    <property type="project" value="InterPro"/>
</dbReference>
<feature type="domain" description="ABC transporter" evidence="5">
    <location>
        <begin position="6"/>
        <end position="251"/>
    </location>
</feature>
<evidence type="ECO:0000313" key="6">
    <source>
        <dbReference type="EMBL" id="CAI3699721.1"/>
    </source>
</evidence>
<dbReference type="InterPro" id="IPR015860">
    <property type="entry name" value="ABC_transpr_TagH-like"/>
</dbReference>
<proteinExistence type="inferred from homology"/>
<organism evidence="6 7">
    <name type="scientific">Clostridium neonatale</name>
    <dbReference type="NCBI Taxonomy" id="137838"/>
    <lineage>
        <taxon>Bacteria</taxon>
        <taxon>Bacillati</taxon>
        <taxon>Bacillota</taxon>
        <taxon>Clostridia</taxon>
        <taxon>Eubacteriales</taxon>
        <taxon>Clostridiaceae</taxon>
        <taxon>Clostridium</taxon>
    </lineage>
</organism>
<dbReference type="PANTHER" id="PTHR46743:SF2">
    <property type="entry name" value="TEICHOIC ACIDS EXPORT ATP-BINDING PROTEIN TAGH"/>
    <property type="match status" value="1"/>
</dbReference>
<dbReference type="InterPro" id="IPR003593">
    <property type="entry name" value="AAA+_ATPase"/>
</dbReference>
<dbReference type="Gene3D" id="2.70.50.60">
    <property type="entry name" value="abc- transporter (atp binding component) like domain"/>
    <property type="match status" value="1"/>
</dbReference>
<dbReference type="Pfam" id="PF14524">
    <property type="entry name" value="Wzt_C"/>
    <property type="match status" value="1"/>
</dbReference>